<sequence>MGFLDRFRRGRSDDQYSAGGSRIYRHEEAAEPVLSGGDPDLIEAIDAHIERHLGEPEGVFHQALSPYVHVDIHVVMPTQERPMITLVTSGMSERPMDAPSDDVSRAELVMALPPDWPIDHDAFDDERVYWPFRLLQNLAVLPHSFNTWLWFGHTVPNGDPPEPYAEDTQFCCALLFPVMTVDEPFTRLEHGDHTVTFLGVYPLYADEMQLKLEQGTDALVDGFEALQLTERLQPGRASAARAS</sequence>
<dbReference type="RefSeq" id="WP_202957146.1">
    <property type="nucleotide sequence ID" value="NZ_JAPCID010000008.1"/>
</dbReference>
<proteinExistence type="predicted"/>
<evidence type="ECO:0000259" key="2">
    <source>
        <dbReference type="Pfam" id="PF05076"/>
    </source>
</evidence>
<dbReference type="Proteomes" id="UP001147700">
    <property type="component" value="Unassembled WGS sequence"/>
</dbReference>
<dbReference type="EMBL" id="JAPCID010000008">
    <property type="protein sequence ID" value="MDA0137190.1"/>
    <property type="molecule type" value="Genomic_DNA"/>
</dbReference>
<feature type="region of interest" description="Disordered" evidence="1">
    <location>
        <begin position="1"/>
        <end position="24"/>
    </location>
</feature>
<name>A0ABT4RF80_9ACTN</name>
<reference evidence="3" key="1">
    <citation type="submission" date="2022-10" db="EMBL/GenBank/DDBJ databases">
        <title>The WGS of Solirubrobacter sp. CPCC 204708.</title>
        <authorList>
            <person name="Jiang Z."/>
        </authorList>
    </citation>
    <scope>NUCLEOTIDE SEQUENCE</scope>
    <source>
        <strain evidence="3">CPCC 204708</strain>
    </source>
</reference>
<dbReference type="InterPro" id="IPR020941">
    <property type="entry name" value="SUFU-like_domain"/>
</dbReference>
<dbReference type="InterPro" id="IPR037181">
    <property type="entry name" value="SUFU_N"/>
</dbReference>
<comment type="caution">
    <text evidence="3">The sequence shown here is derived from an EMBL/GenBank/DDBJ whole genome shotgun (WGS) entry which is preliminary data.</text>
</comment>
<feature type="domain" description="Suppressor of fused-like" evidence="2">
    <location>
        <begin position="68"/>
        <end position="225"/>
    </location>
</feature>
<gene>
    <name evidence="3" type="ORF">OJ962_06750</name>
</gene>
<evidence type="ECO:0000313" key="3">
    <source>
        <dbReference type="EMBL" id="MDA0137190.1"/>
    </source>
</evidence>
<organism evidence="3 4">
    <name type="scientific">Solirubrobacter deserti</name>
    <dbReference type="NCBI Taxonomy" id="2282478"/>
    <lineage>
        <taxon>Bacteria</taxon>
        <taxon>Bacillati</taxon>
        <taxon>Actinomycetota</taxon>
        <taxon>Thermoleophilia</taxon>
        <taxon>Solirubrobacterales</taxon>
        <taxon>Solirubrobacteraceae</taxon>
        <taxon>Solirubrobacter</taxon>
    </lineage>
</organism>
<protein>
    <submittedName>
        <fullName evidence="3">Suppressor of fused domain protein</fullName>
    </submittedName>
</protein>
<feature type="compositionally biased region" description="Basic and acidic residues" evidence="1">
    <location>
        <begin position="1"/>
        <end position="14"/>
    </location>
</feature>
<evidence type="ECO:0000256" key="1">
    <source>
        <dbReference type="SAM" id="MobiDB-lite"/>
    </source>
</evidence>
<accession>A0ABT4RF80</accession>
<dbReference type="SUPFAM" id="SSF103359">
    <property type="entry name" value="Suppressor of Fused, N-terminal domain"/>
    <property type="match status" value="1"/>
</dbReference>
<keyword evidence="4" id="KW-1185">Reference proteome</keyword>
<evidence type="ECO:0000313" key="4">
    <source>
        <dbReference type="Proteomes" id="UP001147700"/>
    </source>
</evidence>
<dbReference type="Pfam" id="PF05076">
    <property type="entry name" value="SUFU"/>
    <property type="match status" value="1"/>
</dbReference>